<dbReference type="AlphaFoldDB" id="A0A2I6QD11"/>
<dbReference type="InterPro" id="IPR007980">
    <property type="entry name" value="Ribosomal_uS3m_fun"/>
</dbReference>
<keyword evidence="4 8" id="KW-0496">Mitochondrion</keyword>
<feature type="region of interest" description="Disordered" evidence="7">
    <location>
        <begin position="231"/>
        <end position="252"/>
    </location>
</feature>
<sequence length="290" mass="32887">MVAKTVNLIILSIFNSTMFPSKSYKQDFNKHSLIDSKKPNKLLTILKNNTIQNNHSFFKNNDYHNQKIIKVANHLIKTFFNNKFPNVLISNPIFNNSTNKSIISLFYYGNSIVNNTTNKKSSKIVFTNKDIISLSEVLSELFEKEVTINLTRVHYPYINSTILAQYLIKNATTNTFLHFSEAILTYPSLSPDTYGTVNEDGSYVLPSYITSISLELSGRLVTEQQIPRVTKKSSRISNPNINSSSNLSNSGVDSESINIVLVDYGKFTHKNELGSFTLKVWISSIQSYLR</sequence>
<dbReference type="EMBL" id="KY911098">
    <property type="protein sequence ID" value="AUN28267.1"/>
    <property type="molecule type" value="Genomic_DNA"/>
</dbReference>
<accession>A0A2I6QD11</accession>
<geneLocation type="mitochondrion" evidence="8"/>
<dbReference type="GO" id="GO:0005840">
    <property type="term" value="C:ribosome"/>
    <property type="evidence" value="ECO:0007669"/>
    <property type="project" value="UniProtKB-KW"/>
</dbReference>
<evidence type="ECO:0000256" key="3">
    <source>
        <dbReference type="ARBA" id="ARBA00022980"/>
    </source>
</evidence>
<dbReference type="GO" id="GO:0006412">
    <property type="term" value="P:translation"/>
    <property type="evidence" value="ECO:0007669"/>
    <property type="project" value="InterPro"/>
</dbReference>
<protein>
    <recommendedName>
        <fullName evidence="6">Small ribosomal subunit protein uS3m</fullName>
    </recommendedName>
</protein>
<gene>
    <name evidence="8" type="primary">rps3</name>
</gene>
<keyword evidence="5" id="KW-0687">Ribonucleoprotein</keyword>
<evidence type="ECO:0000256" key="7">
    <source>
        <dbReference type="SAM" id="MobiDB-lite"/>
    </source>
</evidence>
<comment type="subcellular location">
    <subcellularLocation>
        <location evidence="1">Mitochondrion</location>
    </subcellularLocation>
</comment>
<comment type="similarity">
    <text evidence="2">Belongs to the universal ribosomal protein uS3 family.</text>
</comment>
<reference evidence="8" key="1">
    <citation type="submission" date="2017-04" db="EMBL/GenBank/DDBJ databases">
        <authorList>
            <person name="Afonso C.L."/>
            <person name="Miller P.J."/>
            <person name="Scott M.A."/>
            <person name="Spackman E."/>
            <person name="Goraichik I."/>
            <person name="Dimitrov K.M."/>
            <person name="Suarez D.L."/>
            <person name="Swayne D.E."/>
        </authorList>
    </citation>
    <scope>NUCLEOTIDE SEQUENCE</scope>
</reference>
<dbReference type="GO" id="GO:0003735">
    <property type="term" value="F:structural constituent of ribosome"/>
    <property type="evidence" value="ECO:0007669"/>
    <property type="project" value="InterPro"/>
</dbReference>
<dbReference type="GO" id="GO:1990904">
    <property type="term" value="C:ribonucleoprotein complex"/>
    <property type="evidence" value="ECO:0007669"/>
    <property type="project" value="UniProtKB-KW"/>
</dbReference>
<evidence type="ECO:0000256" key="4">
    <source>
        <dbReference type="ARBA" id="ARBA00023128"/>
    </source>
</evidence>
<name>A0A2I6QD11_9BASI</name>
<dbReference type="GO" id="GO:0005739">
    <property type="term" value="C:mitochondrion"/>
    <property type="evidence" value="ECO:0007669"/>
    <property type="project" value="UniProtKB-SubCell"/>
</dbReference>
<proteinExistence type="inferred from homology"/>
<evidence type="ECO:0000256" key="1">
    <source>
        <dbReference type="ARBA" id="ARBA00004173"/>
    </source>
</evidence>
<evidence type="ECO:0000256" key="5">
    <source>
        <dbReference type="ARBA" id="ARBA00023274"/>
    </source>
</evidence>
<organism evidence="8">
    <name type="scientific">Malassezia yamatoensis</name>
    <dbReference type="NCBI Taxonomy" id="253288"/>
    <lineage>
        <taxon>Eukaryota</taxon>
        <taxon>Fungi</taxon>
        <taxon>Dikarya</taxon>
        <taxon>Basidiomycota</taxon>
        <taxon>Ustilaginomycotina</taxon>
        <taxon>Malasseziomycetes</taxon>
        <taxon>Malasseziales</taxon>
        <taxon>Malasseziaceae</taxon>
        <taxon>Malassezia</taxon>
    </lineage>
</organism>
<keyword evidence="3 8" id="KW-0689">Ribosomal protein</keyword>
<dbReference type="Pfam" id="PF05316">
    <property type="entry name" value="VAR1"/>
    <property type="match status" value="1"/>
</dbReference>
<evidence type="ECO:0000256" key="2">
    <source>
        <dbReference type="ARBA" id="ARBA00010761"/>
    </source>
</evidence>
<evidence type="ECO:0000256" key="6">
    <source>
        <dbReference type="ARBA" id="ARBA00035157"/>
    </source>
</evidence>
<feature type="compositionally biased region" description="Low complexity" evidence="7">
    <location>
        <begin position="235"/>
        <end position="252"/>
    </location>
</feature>
<evidence type="ECO:0000313" key="8">
    <source>
        <dbReference type="EMBL" id="AUN28267.1"/>
    </source>
</evidence>